<dbReference type="AlphaFoldDB" id="A0A7I8WDH6"/>
<keyword evidence="3" id="KW-1185">Reference proteome</keyword>
<evidence type="ECO:0000313" key="3">
    <source>
        <dbReference type="Proteomes" id="UP000549394"/>
    </source>
</evidence>
<dbReference type="GO" id="GO:0005737">
    <property type="term" value="C:cytoplasm"/>
    <property type="evidence" value="ECO:0007669"/>
    <property type="project" value="TreeGrafter"/>
</dbReference>
<accession>A0A7I8WDH6</accession>
<organism evidence="2 3">
    <name type="scientific">Dimorphilus gyrociliatus</name>
    <dbReference type="NCBI Taxonomy" id="2664684"/>
    <lineage>
        <taxon>Eukaryota</taxon>
        <taxon>Metazoa</taxon>
        <taxon>Spiralia</taxon>
        <taxon>Lophotrochozoa</taxon>
        <taxon>Annelida</taxon>
        <taxon>Polychaeta</taxon>
        <taxon>Polychaeta incertae sedis</taxon>
        <taxon>Dinophilidae</taxon>
        <taxon>Dimorphilus</taxon>
    </lineage>
</organism>
<dbReference type="Proteomes" id="UP000549394">
    <property type="component" value="Unassembled WGS sequence"/>
</dbReference>
<dbReference type="InterPro" id="IPR016181">
    <property type="entry name" value="Acyl_CoA_acyltransferase"/>
</dbReference>
<dbReference type="Gene3D" id="3.40.630.30">
    <property type="match status" value="1"/>
</dbReference>
<dbReference type="OrthoDB" id="329272at2759"/>
<dbReference type="SUPFAM" id="SSF55729">
    <property type="entry name" value="Acyl-CoA N-acyltransferases (Nat)"/>
    <property type="match status" value="1"/>
</dbReference>
<name>A0A7I8WDH6_9ANNE</name>
<dbReference type="InterPro" id="IPR039840">
    <property type="entry name" value="NAA80"/>
</dbReference>
<protein>
    <submittedName>
        <fullName evidence="2">DgyrCDS14412</fullName>
    </submittedName>
</protein>
<dbReference type="PROSITE" id="PS51186">
    <property type="entry name" value="GNAT"/>
    <property type="match status" value="1"/>
</dbReference>
<reference evidence="2 3" key="1">
    <citation type="submission" date="2020-08" db="EMBL/GenBank/DDBJ databases">
        <authorList>
            <person name="Hejnol A."/>
        </authorList>
    </citation>
    <scope>NUCLEOTIDE SEQUENCE [LARGE SCALE GENOMIC DNA]</scope>
</reference>
<dbReference type="PANTHER" id="PTHR13538">
    <property type="entry name" value="N-ACETYLTRANSFERASE 6"/>
    <property type="match status" value="1"/>
</dbReference>
<evidence type="ECO:0000259" key="1">
    <source>
        <dbReference type="PROSITE" id="PS51186"/>
    </source>
</evidence>
<gene>
    <name evidence="2" type="ORF">DGYR_LOCUS13497</name>
</gene>
<dbReference type="EMBL" id="CAJFCJ010000036">
    <property type="protein sequence ID" value="CAD5126245.1"/>
    <property type="molecule type" value="Genomic_DNA"/>
</dbReference>
<dbReference type="CDD" id="cd04301">
    <property type="entry name" value="NAT_SF"/>
    <property type="match status" value="1"/>
</dbReference>
<dbReference type="GO" id="GO:1905502">
    <property type="term" value="F:acetyl-CoA binding"/>
    <property type="evidence" value="ECO:0007669"/>
    <property type="project" value="TreeGrafter"/>
</dbReference>
<feature type="domain" description="N-acetyltransferase" evidence="1">
    <location>
        <begin position="52"/>
        <end position="238"/>
    </location>
</feature>
<dbReference type="PANTHER" id="PTHR13538:SF4">
    <property type="entry name" value="N-ALPHA-ACETYLTRANSFERASE 80"/>
    <property type="match status" value="1"/>
</dbReference>
<proteinExistence type="predicted"/>
<evidence type="ECO:0000313" key="2">
    <source>
        <dbReference type="EMBL" id="CAD5126245.1"/>
    </source>
</evidence>
<comment type="caution">
    <text evidence="2">The sequence shown here is derived from an EMBL/GenBank/DDBJ whole genome shotgun (WGS) entry which is preliminary data.</text>
</comment>
<dbReference type="GO" id="GO:0008080">
    <property type="term" value="F:N-acetyltransferase activity"/>
    <property type="evidence" value="ECO:0007669"/>
    <property type="project" value="InterPro"/>
</dbReference>
<sequence length="238" mass="28267">MNYLTRLLIRSKRIAYLPKYEDFLKTKSNAKRPKPVLDGVKFRKFKNEDTRILAKYLTYGHTKEYSFIVGEDNLETIVDFWFKSVEQDEITKRNFIVAEVDNKAKGFLKMQDFNRQEKALPVSEVFKTVPFFGAIKLLLTFWQMEIIYQYADESDQYLEFMVVDSNLRGKGIGFNLMKFAEYIAEQRGAKKMTLTVFSEYGDQLSLYKRLGYIITQEIQCPKFINFGYKKTFRMEKYL</sequence>
<dbReference type="Pfam" id="PF00583">
    <property type="entry name" value="Acetyltransf_1"/>
    <property type="match status" value="1"/>
</dbReference>
<dbReference type="InterPro" id="IPR000182">
    <property type="entry name" value="GNAT_dom"/>
</dbReference>